<dbReference type="AlphaFoldDB" id="A0A6M3HUS6"/>
<dbReference type="Proteomes" id="UP000503320">
    <property type="component" value="Chromosome"/>
</dbReference>
<organism evidence="1 2">
    <name type="scientific">Allofrancisella frigidaquae</name>
    <dbReference type="NCBI Taxonomy" id="1085644"/>
    <lineage>
        <taxon>Bacteria</taxon>
        <taxon>Pseudomonadati</taxon>
        <taxon>Pseudomonadota</taxon>
        <taxon>Gammaproteobacteria</taxon>
        <taxon>Thiotrichales</taxon>
        <taxon>Francisellaceae</taxon>
        <taxon>Allofrancisella</taxon>
    </lineage>
</organism>
<reference evidence="1 2" key="1">
    <citation type="submission" date="2019-03" db="EMBL/GenBank/DDBJ databases">
        <title>Complete Genome Sequence of Allofrancisella frigidaquae Strain SYSU 10HL1970 Isolated from Water-Cooling Systems in China.</title>
        <authorList>
            <person name="Ohrman C."/>
            <person name="Uneklint I."/>
            <person name="Sjodin A."/>
        </authorList>
    </citation>
    <scope>NUCLEOTIDE SEQUENCE [LARGE SCALE GENOMIC DNA]</scope>
    <source>
        <strain evidence="1 2">SYSU 10HL1970</strain>
    </source>
</reference>
<name>A0A6M3HUS6_9GAMM</name>
<sequence>MIDSNELLAIGAALVETVKFYIPYAVNMDNKGQLFYEYKNTDFYKKLHNDMVDSRKDPTKLNGYIEKAQAALSMGTANCGRLIATAMYISNLIKTNYHEAIYVTKIMIEQKDNNHAIIILHQSYSFFNLKEGSLPSLSNLESLYAKYENDLRNAIVVDPWIHTAVKLSEVNKLLESAKDYKVEDFYAGVININQKTKVSTLSQDVNYIEKYSYLVNKFEEFYQKQKEKLENGRSSFAQGRRFSSVKNSLILDVNREHENKIITIQRMYRGYATRKSLDQSQFYANHKFLNDRGQGSFLYEEEKKSGSSRSSYSSRLSNQSVKHRLAKDWKLKVAKMCKLKILEILKTYSKFNPNNASKFSKVAEYFKGRHHTGRLEMVFRAIDMADNVDNMLEILNKEKKAFEAVDVKYSGNDKITERWTKDPGQIKNLPKNFEKSKYYRTICEAIRVAKEVIIDESSNYYV</sequence>
<evidence type="ECO:0000313" key="1">
    <source>
        <dbReference type="EMBL" id="QIV94877.1"/>
    </source>
</evidence>
<proteinExistence type="predicted"/>
<dbReference type="PROSITE" id="PS50096">
    <property type="entry name" value="IQ"/>
    <property type="match status" value="1"/>
</dbReference>
<protein>
    <submittedName>
        <fullName evidence="1">Uncharacterized protein</fullName>
    </submittedName>
</protein>
<accession>A0A6M3HUS6</accession>
<dbReference type="EMBL" id="CP038017">
    <property type="protein sequence ID" value="QIV94877.1"/>
    <property type="molecule type" value="Genomic_DNA"/>
</dbReference>
<dbReference type="KEGG" id="afri:E3E15_05755"/>
<gene>
    <name evidence="1" type="ORF">E3E15_05755</name>
</gene>
<keyword evidence="2" id="KW-1185">Reference proteome</keyword>
<dbReference type="RefSeq" id="WP_172106945.1">
    <property type="nucleotide sequence ID" value="NZ_CP038017.1"/>
</dbReference>
<evidence type="ECO:0000313" key="2">
    <source>
        <dbReference type="Proteomes" id="UP000503320"/>
    </source>
</evidence>